<evidence type="ECO:0000313" key="2">
    <source>
        <dbReference type="Proteomes" id="UP000030655"/>
    </source>
</evidence>
<name>A0A059F3I3_9MICR</name>
<dbReference type="HOGENOM" id="CLU_044348_9_3_1"/>
<reference evidence="2" key="1">
    <citation type="submission" date="2013-02" db="EMBL/GenBank/DDBJ databases">
        <authorList>
            <consortium name="The Broad Institute Genome Sequencing Platform"/>
            <person name="Cuomo C."/>
            <person name="Becnel J."/>
            <person name="Sanscrainte N."/>
            <person name="Walker B."/>
            <person name="Young S.K."/>
            <person name="Zeng Q."/>
            <person name="Gargeya S."/>
            <person name="Fitzgerald M."/>
            <person name="Haas B."/>
            <person name="Abouelleil A."/>
            <person name="Alvarado L."/>
            <person name="Arachchi H.M."/>
            <person name="Berlin A.M."/>
            <person name="Chapman S.B."/>
            <person name="Dewar J."/>
            <person name="Goldberg J."/>
            <person name="Griggs A."/>
            <person name="Gujja S."/>
            <person name="Hansen M."/>
            <person name="Howarth C."/>
            <person name="Imamovic A."/>
            <person name="Larimer J."/>
            <person name="McCowan C."/>
            <person name="Murphy C."/>
            <person name="Neiman D."/>
            <person name="Pearson M."/>
            <person name="Priest M."/>
            <person name="Roberts A."/>
            <person name="Saif S."/>
            <person name="Shea T."/>
            <person name="Sisk P."/>
            <person name="Sykes S."/>
            <person name="Wortman J."/>
            <person name="Nusbaum C."/>
            <person name="Birren B."/>
        </authorList>
    </citation>
    <scope>NUCLEOTIDE SEQUENCE [LARGE SCALE GENOMIC DNA]</scope>
    <source>
        <strain evidence="2">PRA339</strain>
    </source>
</reference>
<gene>
    <name evidence="1" type="ORF">H312_01094</name>
</gene>
<evidence type="ECO:0000313" key="1">
    <source>
        <dbReference type="EMBL" id="KCZ81516.1"/>
    </source>
</evidence>
<dbReference type="OrthoDB" id="10329576at2759"/>
<organism evidence="1 2">
    <name type="scientific">Anncaliia algerae PRA339</name>
    <dbReference type="NCBI Taxonomy" id="1288291"/>
    <lineage>
        <taxon>Eukaryota</taxon>
        <taxon>Fungi</taxon>
        <taxon>Fungi incertae sedis</taxon>
        <taxon>Microsporidia</taxon>
        <taxon>Tubulinosematoidea</taxon>
        <taxon>Tubulinosematidae</taxon>
        <taxon>Anncaliia</taxon>
    </lineage>
</organism>
<keyword evidence="2" id="KW-1185">Reference proteome</keyword>
<dbReference type="VEuPathDB" id="MicrosporidiaDB:H312_01094"/>
<accession>A0A059F3I3</accession>
<protein>
    <submittedName>
        <fullName evidence="1">Uncharacterized protein</fullName>
    </submittedName>
</protein>
<reference evidence="1 2" key="2">
    <citation type="submission" date="2014-03" db="EMBL/GenBank/DDBJ databases">
        <title>The Genome Sequence of Anncaliia algerae insect isolate PRA339.</title>
        <authorList>
            <consortium name="The Broad Institute Genome Sequencing Platform"/>
            <consortium name="The Broad Institute Genome Sequencing Center for Infectious Disease"/>
            <person name="Cuomo C."/>
            <person name="Becnel J."/>
            <person name="Sanscrainte N."/>
            <person name="Walker B."/>
            <person name="Young S.K."/>
            <person name="Zeng Q."/>
            <person name="Gargeya S."/>
            <person name="Fitzgerald M."/>
            <person name="Haas B."/>
            <person name="Abouelleil A."/>
            <person name="Alvarado L."/>
            <person name="Arachchi H.M."/>
            <person name="Berlin A.M."/>
            <person name="Chapman S.B."/>
            <person name="Dewar J."/>
            <person name="Goldberg J."/>
            <person name="Griggs A."/>
            <person name="Gujja S."/>
            <person name="Hansen M."/>
            <person name="Howarth C."/>
            <person name="Imamovic A."/>
            <person name="Larimer J."/>
            <person name="McCowan C."/>
            <person name="Murphy C."/>
            <person name="Neiman D."/>
            <person name="Pearson M."/>
            <person name="Priest M."/>
            <person name="Roberts A."/>
            <person name="Saif S."/>
            <person name="Shea T."/>
            <person name="Sisk P."/>
            <person name="Sykes S."/>
            <person name="Wortman J."/>
            <person name="Nusbaum C."/>
            <person name="Birren B."/>
        </authorList>
    </citation>
    <scope>NUCLEOTIDE SEQUENCE [LARGE SCALE GENOMIC DNA]</scope>
    <source>
        <strain evidence="1 2">PRA339</strain>
    </source>
</reference>
<dbReference type="Proteomes" id="UP000030655">
    <property type="component" value="Unassembled WGS sequence"/>
</dbReference>
<dbReference type="EMBL" id="KK365141">
    <property type="protein sequence ID" value="KCZ81516.1"/>
    <property type="molecule type" value="Genomic_DNA"/>
</dbReference>
<dbReference type="AlphaFoldDB" id="A0A059F3I3"/>
<sequence>MNFNDTNFEDILIKTKTKKVIKSCMDQHLLRSEKNCETCDKSMYLQISRQYIDKYAWRCLNTTCIAYRKRTSIRKDSFFEGFKIKLKKLLRIILYWSDNLQQKVILRKFNISYTVYRKK</sequence>
<proteinExistence type="predicted"/>